<name>A0A7W9FD45_9CAUL</name>
<evidence type="ECO:0000313" key="3">
    <source>
        <dbReference type="Proteomes" id="UP000545037"/>
    </source>
</evidence>
<protein>
    <submittedName>
        <fullName evidence="2">Acetyl esterase/lipase</fullName>
    </submittedName>
</protein>
<comment type="caution">
    <text evidence="2">The sequence shown here is derived from an EMBL/GenBank/DDBJ whole genome shotgun (WGS) entry which is preliminary data.</text>
</comment>
<gene>
    <name evidence="2" type="ORF">GGR13_000437</name>
</gene>
<dbReference type="AlphaFoldDB" id="A0A7W9FD45"/>
<dbReference type="RefSeq" id="WP_183211819.1">
    <property type="nucleotide sequence ID" value="NZ_JACHOR010000001.1"/>
</dbReference>
<reference evidence="2 3" key="1">
    <citation type="submission" date="2020-08" db="EMBL/GenBank/DDBJ databases">
        <title>Genomic Encyclopedia of Type Strains, Phase IV (KMG-IV): sequencing the most valuable type-strain genomes for metagenomic binning, comparative biology and taxonomic classification.</title>
        <authorList>
            <person name="Goeker M."/>
        </authorList>
    </citation>
    <scope>NUCLEOTIDE SEQUENCE [LARGE SCALE GENOMIC DNA]</scope>
    <source>
        <strain evidence="2 3">DSM 4737</strain>
    </source>
</reference>
<accession>A0A7W9FD45</accession>
<dbReference type="GO" id="GO:0016042">
    <property type="term" value="P:lipid catabolic process"/>
    <property type="evidence" value="ECO:0007669"/>
    <property type="project" value="InterPro"/>
</dbReference>
<feature type="chain" id="PRO_5031179540" evidence="1">
    <location>
        <begin position="23"/>
        <end position="372"/>
    </location>
</feature>
<evidence type="ECO:0000256" key="1">
    <source>
        <dbReference type="SAM" id="SignalP"/>
    </source>
</evidence>
<dbReference type="GO" id="GO:0004806">
    <property type="term" value="F:triacylglycerol lipase activity"/>
    <property type="evidence" value="ECO:0007669"/>
    <property type="project" value="InterPro"/>
</dbReference>
<dbReference type="InterPro" id="IPR005152">
    <property type="entry name" value="Lipase_secreted"/>
</dbReference>
<dbReference type="Pfam" id="PF03583">
    <property type="entry name" value="LIP"/>
    <property type="match status" value="1"/>
</dbReference>
<dbReference type="PANTHER" id="PTHR34853:SF1">
    <property type="entry name" value="LIPASE 5"/>
    <property type="match status" value="1"/>
</dbReference>
<proteinExistence type="predicted"/>
<sequence>MRHLAKVLLSVVLLGLPVGAGAQEAGRLISADPVAQAPDGVQAWRVRYWTRDDRLGMREVSGMVLAPSGTPSRQPRPVIAWTHGTWGTATQCAPSQSAKFFEATPAVDAVRDGYVVVAPDYPGLGNPGAHPYLVGVTTARSVLDGVRAARALPGASAGPRFAVWGESQGGHAALWTGQLAGAEGSDLQLLGVAAAAPPTDLAANFRQAGDPSARAFLTALAADSWSRYYDIPLVIGRRTTPRIMRRLANTCVSVDSTPRLGALVGIIALRRDLRSFDFAATPPWADVVAANSTSPVSSVPVLIAQTRDDPLVAPAVTRTFAQRLCANRVWVRWIDLPGGDHATTGRQSAAPTLEWISGLFAGTPASNDCATI</sequence>
<dbReference type="Proteomes" id="UP000545037">
    <property type="component" value="Unassembled WGS sequence"/>
</dbReference>
<evidence type="ECO:0000313" key="2">
    <source>
        <dbReference type="EMBL" id="MBB5744865.1"/>
    </source>
</evidence>
<dbReference type="PIRSF" id="PIRSF029171">
    <property type="entry name" value="Esterase_LipA"/>
    <property type="match status" value="1"/>
</dbReference>
<keyword evidence="3" id="KW-1185">Reference proteome</keyword>
<dbReference type="Gene3D" id="3.40.50.1820">
    <property type="entry name" value="alpha/beta hydrolase"/>
    <property type="match status" value="2"/>
</dbReference>
<organism evidence="2 3">
    <name type="scientific">Brevundimonas variabilis</name>
    <dbReference type="NCBI Taxonomy" id="74312"/>
    <lineage>
        <taxon>Bacteria</taxon>
        <taxon>Pseudomonadati</taxon>
        <taxon>Pseudomonadota</taxon>
        <taxon>Alphaproteobacteria</taxon>
        <taxon>Caulobacterales</taxon>
        <taxon>Caulobacteraceae</taxon>
        <taxon>Brevundimonas</taxon>
    </lineage>
</organism>
<keyword evidence="1" id="KW-0732">Signal</keyword>
<feature type="signal peptide" evidence="1">
    <location>
        <begin position="1"/>
        <end position="22"/>
    </location>
</feature>
<dbReference type="PANTHER" id="PTHR34853">
    <property type="match status" value="1"/>
</dbReference>
<dbReference type="EMBL" id="JACHOR010000001">
    <property type="protein sequence ID" value="MBB5744865.1"/>
    <property type="molecule type" value="Genomic_DNA"/>
</dbReference>
<dbReference type="InterPro" id="IPR029058">
    <property type="entry name" value="AB_hydrolase_fold"/>
</dbReference>
<dbReference type="SUPFAM" id="SSF53474">
    <property type="entry name" value="alpha/beta-Hydrolases"/>
    <property type="match status" value="1"/>
</dbReference>